<evidence type="ECO:0000313" key="6">
    <source>
        <dbReference type="EMBL" id="MUK49945.1"/>
    </source>
</evidence>
<reference evidence="6 7" key="1">
    <citation type="submission" date="2019-11" db="EMBL/GenBank/DDBJ databases">
        <title>Using colonization assays and comparative genomics to discover symbiosis behaviors and factors in Vibrio fischeri.</title>
        <authorList>
            <person name="Bongrand C."/>
            <person name="Moriano-Gutierrez S."/>
            <person name="Arevalo P."/>
            <person name="Mcfall-Ngai M."/>
            <person name="Visick K."/>
            <person name="Polz M.F."/>
            <person name="Ruby E.G."/>
        </authorList>
    </citation>
    <scope>NUCLEOTIDE SEQUENCE [LARGE SCALE GENOMIC DNA]</scope>
    <source>
        <strain evidence="7">emors.4.1</strain>
    </source>
</reference>
<dbReference type="GO" id="GO:0000272">
    <property type="term" value="P:polysaccharide catabolic process"/>
    <property type="evidence" value="ECO:0007669"/>
    <property type="project" value="InterPro"/>
</dbReference>
<dbReference type="InterPro" id="IPR006879">
    <property type="entry name" value="YdjC-like"/>
</dbReference>
<dbReference type="SUPFAM" id="SSF88713">
    <property type="entry name" value="Glycoside hydrolase/deacetylase"/>
    <property type="match status" value="1"/>
</dbReference>
<dbReference type="GO" id="GO:0019213">
    <property type="term" value="F:deacetylase activity"/>
    <property type="evidence" value="ECO:0007669"/>
    <property type="project" value="TreeGrafter"/>
</dbReference>
<sequence length="253" mass="28474">MKLILNADDFGLSESVNNGIVECFQSGTVKSTTVMMNQHGIDHAIQLYKQGLVPDIGLHFTVTAGKPLSNPEDVPSLIDKDGYFLNRQTLMTKQVCEDEVYLELNTQYQAALNAGFNINHIDSHHFAGVYPPLKNAFIRFANDINLPVRRVDNIVAGQDTLTVPTPDAFDMRFFDSGATFENLKAILLEYKLTHPNGIVELMCHPSNEEHNDLIELSSYNEMRSLERNILTSPELSHWLEEQGIECVGFNYLN</sequence>
<dbReference type="Proteomes" id="UP000448038">
    <property type="component" value="Unassembled WGS sequence"/>
</dbReference>
<evidence type="ECO:0000256" key="5">
    <source>
        <dbReference type="ARBA" id="ARBA00023277"/>
    </source>
</evidence>
<dbReference type="EMBL" id="WOBN01000019">
    <property type="protein sequence ID" value="MUK49945.1"/>
    <property type="molecule type" value="Genomic_DNA"/>
</dbReference>
<evidence type="ECO:0000256" key="3">
    <source>
        <dbReference type="ARBA" id="ARBA00022801"/>
    </source>
</evidence>
<protein>
    <submittedName>
        <fullName evidence="6">ChbG/HpnK family deacetylase</fullName>
    </submittedName>
</protein>
<keyword evidence="4" id="KW-0460">Magnesium</keyword>
<dbReference type="InterPro" id="IPR011330">
    <property type="entry name" value="Glyco_hydro/deAcase_b/a-brl"/>
</dbReference>
<proteinExistence type="predicted"/>
<dbReference type="RefSeq" id="WP_155655976.1">
    <property type="nucleotide sequence ID" value="NZ_WOBN01000019.1"/>
</dbReference>
<evidence type="ECO:0000256" key="1">
    <source>
        <dbReference type="ARBA" id="ARBA00001946"/>
    </source>
</evidence>
<gene>
    <name evidence="6" type="ORF">GNP88_12280</name>
</gene>
<dbReference type="GO" id="GO:0016811">
    <property type="term" value="F:hydrolase activity, acting on carbon-nitrogen (but not peptide) bonds, in linear amides"/>
    <property type="evidence" value="ECO:0007669"/>
    <property type="project" value="InterPro"/>
</dbReference>
<accession>A0A844P3R4</accession>
<dbReference type="CDD" id="cd10803">
    <property type="entry name" value="YdjC_EF3048_like"/>
    <property type="match status" value="1"/>
</dbReference>
<dbReference type="PANTHER" id="PTHR31609:SF1">
    <property type="entry name" value="CARBOHYDRATE DEACETYLASE"/>
    <property type="match status" value="1"/>
</dbReference>
<comment type="caution">
    <text evidence="6">The sequence shown here is derived from an EMBL/GenBank/DDBJ whole genome shotgun (WGS) entry which is preliminary data.</text>
</comment>
<keyword evidence="2" id="KW-0479">Metal-binding</keyword>
<comment type="cofactor">
    <cofactor evidence="1">
        <name>Mg(2+)</name>
        <dbReference type="ChEBI" id="CHEBI:18420"/>
    </cofactor>
</comment>
<evidence type="ECO:0000256" key="2">
    <source>
        <dbReference type="ARBA" id="ARBA00022723"/>
    </source>
</evidence>
<organism evidence="6 7">
    <name type="scientific">Aliivibrio fischeri</name>
    <name type="common">Vibrio fischeri</name>
    <dbReference type="NCBI Taxonomy" id="668"/>
    <lineage>
        <taxon>Bacteria</taxon>
        <taxon>Pseudomonadati</taxon>
        <taxon>Pseudomonadota</taxon>
        <taxon>Gammaproteobacteria</taxon>
        <taxon>Vibrionales</taxon>
        <taxon>Vibrionaceae</taxon>
        <taxon>Aliivibrio</taxon>
    </lineage>
</organism>
<evidence type="ECO:0000313" key="7">
    <source>
        <dbReference type="Proteomes" id="UP000448038"/>
    </source>
</evidence>
<dbReference type="AlphaFoldDB" id="A0A844P3R4"/>
<keyword evidence="3" id="KW-0378">Hydrolase</keyword>
<dbReference type="Pfam" id="PF04794">
    <property type="entry name" value="YdjC"/>
    <property type="match status" value="1"/>
</dbReference>
<evidence type="ECO:0000256" key="4">
    <source>
        <dbReference type="ARBA" id="ARBA00022842"/>
    </source>
</evidence>
<name>A0A844P3R4_ALIFS</name>
<dbReference type="GO" id="GO:0046872">
    <property type="term" value="F:metal ion binding"/>
    <property type="evidence" value="ECO:0007669"/>
    <property type="project" value="UniProtKB-KW"/>
</dbReference>
<keyword evidence="5" id="KW-0119">Carbohydrate metabolism</keyword>
<dbReference type="Gene3D" id="3.20.20.370">
    <property type="entry name" value="Glycoside hydrolase/deacetylase"/>
    <property type="match status" value="1"/>
</dbReference>
<dbReference type="InterPro" id="IPR022948">
    <property type="entry name" value="COD_ChbG_bac"/>
</dbReference>
<dbReference type="PANTHER" id="PTHR31609">
    <property type="entry name" value="YDJC DEACETYLASE FAMILY MEMBER"/>
    <property type="match status" value="1"/>
</dbReference>